<dbReference type="Proteomes" id="UP000284024">
    <property type="component" value="Unassembled WGS sequence"/>
</dbReference>
<evidence type="ECO:0000256" key="1">
    <source>
        <dbReference type="ARBA" id="ARBA00007197"/>
    </source>
</evidence>
<comment type="subunit">
    <text evidence="4">Homodimer. Part of the ribosomal stalk of the 50S ribosomal subunit. Forms a multimeric L10(L12)X complex, where L10 forms an elongated spine to which 2 to 4 L12 dimers bind in a sequential fashion. Binds GTP-bound translation factors.</text>
</comment>
<dbReference type="EMBL" id="QRVV01000029">
    <property type="protein sequence ID" value="RGS72395.1"/>
    <property type="molecule type" value="Genomic_DNA"/>
</dbReference>
<comment type="similarity">
    <text evidence="1 4">Belongs to the bacterial ribosomal protein bL12 family.</text>
</comment>
<dbReference type="Proteomes" id="UP000265828">
    <property type="component" value="Unassembled WGS sequence"/>
</dbReference>
<accession>A0A174Q238</accession>
<feature type="domain" description="Large ribosomal subunit protein bL12 oligomerization" evidence="6">
    <location>
        <begin position="5"/>
        <end position="52"/>
    </location>
</feature>
<evidence type="ECO:0000313" key="20">
    <source>
        <dbReference type="EMBL" id="RHK92444.1"/>
    </source>
</evidence>
<dbReference type="EMBL" id="CYZD01000020">
    <property type="protein sequence ID" value="CUO71638.1"/>
    <property type="molecule type" value="Genomic_DNA"/>
</dbReference>
<reference evidence="23 40" key="4">
    <citation type="submission" date="2019-07" db="EMBL/GenBank/DDBJ databases">
        <authorList>
            <person name="Hibberd C M."/>
            <person name="Gehrig L. J."/>
            <person name="Chang H.-W."/>
            <person name="Venkatesh S."/>
        </authorList>
    </citation>
    <scope>NUCLEOTIDE SEQUENCE [LARGE SCALE GENOMIC DNA]</scope>
    <source>
        <strain evidence="23">Ruminococcus_obeum_SSTS_Bg7063</strain>
    </source>
</reference>
<dbReference type="GO" id="GO:0003729">
    <property type="term" value="F:mRNA binding"/>
    <property type="evidence" value="ECO:0007669"/>
    <property type="project" value="TreeGrafter"/>
</dbReference>
<dbReference type="EMBL" id="QRSS01000026">
    <property type="protein sequence ID" value="RGQ02655.1"/>
    <property type="molecule type" value="Genomic_DNA"/>
</dbReference>
<evidence type="ECO:0000313" key="28">
    <source>
        <dbReference type="Proteomes" id="UP000265808"/>
    </source>
</evidence>
<evidence type="ECO:0000313" key="31">
    <source>
        <dbReference type="Proteomes" id="UP000283928"/>
    </source>
</evidence>
<dbReference type="EMBL" id="QSKO01000011">
    <property type="protein sequence ID" value="RHE74861.1"/>
    <property type="molecule type" value="Genomic_DNA"/>
</dbReference>
<evidence type="ECO:0000313" key="30">
    <source>
        <dbReference type="Proteomes" id="UP000283585"/>
    </source>
</evidence>
<dbReference type="HAMAP" id="MF_00368">
    <property type="entry name" value="Ribosomal_bL12"/>
    <property type="match status" value="1"/>
</dbReference>
<dbReference type="Pfam" id="PF00542">
    <property type="entry name" value="Ribosomal_L12"/>
    <property type="match status" value="1"/>
</dbReference>
<evidence type="ECO:0000313" key="18">
    <source>
        <dbReference type="EMBL" id="RHG14936.1"/>
    </source>
</evidence>
<evidence type="ECO:0000313" key="14">
    <source>
        <dbReference type="EMBL" id="RGV61004.1"/>
    </source>
</evidence>
<dbReference type="Proteomes" id="UP000285839">
    <property type="component" value="Unassembled WGS sequence"/>
</dbReference>
<sequence>MAKLTTEEFIAAIKELSVLELNELVKACEEEFGVSAAAGVVVAAAGAAGEAAEEKDEFDVELTEVGPNKVKVIKVVREVTGLGLKEAKAVVDGAPKALKEGASKAEAEDIKTKLEAEGAKVTLK</sequence>
<dbReference type="Proteomes" id="UP000284220">
    <property type="component" value="Unassembled WGS sequence"/>
</dbReference>
<evidence type="ECO:0000259" key="5">
    <source>
        <dbReference type="Pfam" id="PF00542"/>
    </source>
</evidence>
<evidence type="ECO:0000313" key="32">
    <source>
        <dbReference type="Proteomes" id="UP000284024"/>
    </source>
</evidence>
<dbReference type="GO" id="GO:0022625">
    <property type="term" value="C:cytosolic large ribosomal subunit"/>
    <property type="evidence" value="ECO:0007669"/>
    <property type="project" value="TreeGrafter"/>
</dbReference>
<dbReference type="EMBL" id="CABHNB010000003">
    <property type="protein sequence ID" value="VUW91037.1"/>
    <property type="molecule type" value="Genomic_DNA"/>
</dbReference>
<keyword evidence="2 4" id="KW-0689">Ribosomal protein</keyword>
<evidence type="ECO:0000313" key="23">
    <source>
        <dbReference type="EMBL" id="VUW91037.1"/>
    </source>
</evidence>
<evidence type="ECO:0000256" key="4">
    <source>
        <dbReference type="HAMAP-Rule" id="MF_00368"/>
    </source>
</evidence>
<organism evidence="8 25">
    <name type="scientific">Blautia obeum</name>
    <dbReference type="NCBI Taxonomy" id="40520"/>
    <lineage>
        <taxon>Bacteria</taxon>
        <taxon>Bacillati</taxon>
        <taxon>Bacillota</taxon>
        <taxon>Clostridia</taxon>
        <taxon>Lachnospirales</taxon>
        <taxon>Lachnospiraceae</taxon>
        <taxon>Blautia</taxon>
    </lineage>
</organism>
<dbReference type="OrthoDB" id="9811748at2"/>
<dbReference type="Pfam" id="PF16320">
    <property type="entry name" value="Ribosomal_L12_N"/>
    <property type="match status" value="1"/>
</dbReference>
<dbReference type="Proteomes" id="UP000409147">
    <property type="component" value="Unassembled WGS sequence"/>
</dbReference>
<dbReference type="EMBL" id="QRUH01000001">
    <property type="protein sequence ID" value="RGR51489.1"/>
    <property type="molecule type" value="Genomic_DNA"/>
</dbReference>
<evidence type="ECO:0000313" key="9">
    <source>
        <dbReference type="EMBL" id="RGN02000.1"/>
    </source>
</evidence>
<evidence type="ECO:0000313" key="11">
    <source>
        <dbReference type="EMBL" id="RGQ02655.1"/>
    </source>
</evidence>
<evidence type="ECO:0000313" key="22">
    <source>
        <dbReference type="EMBL" id="RYT63544.1"/>
    </source>
</evidence>
<evidence type="ECO:0000313" key="8">
    <source>
        <dbReference type="EMBL" id="CUP64978.1"/>
    </source>
</evidence>
<dbReference type="Proteomes" id="UP000284644">
    <property type="component" value="Unassembled WGS sequence"/>
</dbReference>
<evidence type="ECO:0000313" key="17">
    <source>
        <dbReference type="EMBL" id="RHE74861.1"/>
    </source>
</evidence>
<reference evidence="22 39" key="3">
    <citation type="journal article" date="2019" name="Science, e1252229">
        <title>Invertible promoters mediate bacterial phase variation, antibiotic resistance, and host adaptation in the gut.</title>
        <authorList>
            <person name="Jiang X."/>
            <person name="Hall A.B."/>
            <person name="Arthur T.D."/>
            <person name="Plichta D.R."/>
            <person name="Covington C.T."/>
            <person name="Poyet M."/>
            <person name="Crothers J."/>
            <person name="Moses P.L."/>
            <person name="Tolonen A.C."/>
            <person name="Vlamakis H."/>
            <person name="Alm E.J."/>
            <person name="Xavier R.J."/>
        </authorList>
    </citation>
    <scope>NUCLEOTIDE SEQUENCE [LARGE SCALE GENOMIC DNA]</scope>
    <source>
        <strain evidence="22">Af_0058</strain>
        <strain evidence="39">af_0058</strain>
    </source>
</reference>
<evidence type="ECO:0000313" key="29">
    <source>
        <dbReference type="Proteomes" id="UP000265828"/>
    </source>
</evidence>
<dbReference type="EMBL" id="RCXQ01000015">
    <property type="protein sequence ID" value="RYT63544.1"/>
    <property type="molecule type" value="Genomic_DNA"/>
</dbReference>
<evidence type="ECO:0000313" key="38">
    <source>
        <dbReference type="Proteomes" id="UP000285897"/>
    </source>
</evidence>
<dbReference type="InterPro" id="IPR036235">
    <property type="entry name" value="Ribosomal_bL12_oligo_N_sf"/>
</dbReference>
<dbReference type="GO" id="GO:0006412">
    <property type="term" value="P:translation"/>
    <property type="evidence" value="ECO:0007669"/>
    <property type="project" value="UniProtKB-UniRule"/>
</dbReference>
<dbReference type="EMBL" id="QSJW01000016">
    <property type="protein sequence ID" value="RHE09223.1"/>
    <property type="molecule type" value="Genomic_DNA"/>
</dbReference>
<dbReference type="Proteomes" id="UP000261222">
    <property type="component" value="Unassembled WGS sequence"/>
</dbReference>
<comment type="function">
    <text evidence="4">Forms part of the ribosomal stalk which helps the ribosome interact with GTP-bound translation factors. Is thus essential for accurate translation.</text>
</comment>
<dbReference type="FunFam" id="3.30.1390.10:FF:000001">
    <property type="entry name" value="50S ribosomal protein L7/L12"/>
    <property type="match status" value="1"/>
</dbReference>
<dbReference type="InterPro" id="IPR013823">
    <property type="entry name" value="Ribosomal_bL12_C"/>
</dbReference>
<evidence type="ECO:0000313" key="21">
    <source>
        <dbReference type="EMBL" id="RHL50149.1"/>
    </source>
</evidence>
<dbReference type="InterPro" id="IPR008932">
    <property type="entry name" value="Ribosomal_bL12_oligo"/>
</dbReference>
<keyword evidence="3 4" id="KW-0687">Ribonucleoprotein</keyword>
<dbReference type="Proteomes" id="UP000293506">
    <property type="component" value="Unassembled WGS sequence"/>
</dbReference>
<evidence type="ECO:0000313" key="25">
    <source>
        <dbReference type="Proteomes" id="UP000095413"/>
    </source>
</evidence>
<evidence type="ECO:0000256" key="2">
    <source>
        <dbReference type="ARBA" id="ARBA00022980"/>
    </source>
</evidence>
<evidence type="ECO:0000313" key="12">
    <source>
        <dbReference type="EMBL" id="RGR51489.1"/>
    </source>
</evidence>
<dbReference type="Gene3D" id="1.20.5.710">
    <property type="entry name" value="Single helix bin"/>
    <property type="match status" value="1"/>
</dbReference>
<reference evidence="24 25" key="1">
    <citation type="submission" date="2015-09" db="EMBL/GenBank/DDBJ databases">
        <authorList>
            <consortium name="Pathogen Informatics"/>
        </authorList>
    </citation>
    <scope>NUCLEOTIDE SEQUENCE [LARGE SCALE GENOMIC DNA]</scope>
    <source>
        <strain evidence="7 24">2789STDY5608837</strain>
        <strain evidence="8 25">2789STDY5834921</strain>
    </source>
</reference>
<dbReference type="GeneID" id="79805450"/>
<keyword evidence="40" id="KW-1185">Reference proteome</keyword>
<dbReference type="Proteomes" id="UP000095413">
    <property type="component" value="Unassembled WGS sequence"/>
</dbReference>
<dbReference type="SUPFAM" id="SSF48300">
    <property type="entry name" value="Ribosomal protein L7/12, oligomerisation (N-terminal) domain"/>
    <property type="match status" value="1"/>
</dbReference>
<evidence type="ECO:0000313" key="36">
    <source>
        <dbReference type="Proteomes" id="UP000284644"/>
    </source>
</evidence>
<evidence type="ECO:0000313" key="10">
    <source>
        <dbReference type="EMBL" id="RGN86027.1"/>
    </source>
</evidence>
<dbReference type="EMBL" id="QSHL01000011">
    <property type="protein sequence ID" value="RHC04187.1"/>
    <property type="molecule type" value="Genomic_DNA"/>
</dbReference>
<gene>
    <name evidence="4 8" type="primary">rplL</name>
    <name evidence="21" type="ORF">DW021_00300</name>
    <name evidence="20" type="ORF">DW040_16660</name>
    <name evidence="19" type="ORF">DW222_14885</name>
    <name evidence="18" type="ORF">DW272_15270</name>
    <name evidence="17" type="ORF">DW723_09090</name>
    <name evidence="16" type="ORF">DW767_17940</name>
    <name evidence="15" type="ORF">DW859_13645</name>
    <name evidence="14" type="ORF">DWW07_15925</name>
    <name evidence="13" type="ORF">DWX77_10630</name>
    <name evidence="12" type="ORF">DWY46_02445</name>
    <name evidence="11" type="ORF">DWZ12_14870</name>
    <name evidence="10" type="ORF">DXB38_12905</name>
    <name evidence="9" type="ORF">DXB81_16780</name>
    <name evidence="22" type="ORF">EAI82_13500</name>
    <name evidence="7" type="ORF">ERS852394_02839</name>
    <name evidence="8" type="ORF">ERS852533_02074</name>
    <name evidence="23" type="ORF">ROSSTS7063_00331</name>
</gene>
<dbReference type="EMBL" id="QRZI01000014">
    <property type="protein sequence ID" value="RGV61004.1"/>
    <property type="molecule type" value="Genomic_DNA"/>
</dbReference>
<dbReference type="Gene3D" id="3.30.1390.10">
    <property type="match status" value="1"/>
</dbReference>
<dbReference type="SUPFAM" id="SSF54736">
    <property type="entry name" value="ClpS-like"/>
    <property type="match status" value="1"/>
</dbReference>
<dbReference type="Proteomes" id="UP000284267">
    <property type="component" value="Unassembled WGS sequence"/>
</dbReference>
<dbReference type="GO" id="GO:0003735">
    <property type="term" value="F:structural constituent of ribosome"/>
    <property type="evidence" value="ECO:0007669"/>
    <property type="project" value="InterPro"/>
</dbReference>
<evidence type="ECO:0000313" key="19">
    <source>
        <dbReference type="EMBL" id="RHH16265.1"/>
    </source>
</evidence>
<evidence type="ECO:0000313" key="40">
    <source>
        <dbReference type="Proteomes" id="UP000409147"/>
    </source>
</evidence>
<evidence type="ECO:0000313" key="16">
    <source>
        <dbReference type="EMBL" id="RHE09223.1"/>
    </source>
</evidence>
<proteinExistence type="inferred from homology"/>
<dbReference type="EMBL" id="QROS01000001">
    <property type="protein sequence ID" value="RHL50149.1"/>
    <property type="molecule type" value="Genomic_DNA"/>
</dbReference>
<dbReference type="RefSeq" id="WP_005423287.1">
    <property type="nucleotide sequence ID" value="NZ_CABHNB010000003.1"/>
</dbReference>
<evidence type="ECO:0000313" key="39">
    <source>
        <dbReference type="Proteomes" id="UP000293506"/>
    </source>
</evidence>
<dbReference type="InterPro" id="IPR014719">
    <property type="entry name" value="Ribosomal_bL12_C/ClpS-like"/>
</dbReference>
<name>A0A174Q238_9FIRM</name>
<reference evidence="26 27" key="2">
    <citation type="submission" date="2018-08" db="EMBL/GenBank/DDBJ databases">
        <title>A genome reference for cultivated species of the human gut microbiota.</title>
        <authorList>
            <person name="Zou Y."/>
            <person name="Xue W."/>
            <person name="Luo G."/>
        </authorList>
    </citation>
    <scope>NUCLEOTIDE SEQUENCE [LARGE SCALE GENOMIC DNA]</scope>
    <source>
        <strain evidence="14 29">AF14-23</strain>
        <strain evidence="13 34">AF21-24</strain>
        <strain evidence="12 37">AF25-21</strain>
        <strain evidence="11 30">AF29-2BH</strain>
        <strain evidence="21 38">AF37-6AC</strain>
        <strain evidence="20 35">AF39-4</strain>
        <strain evidence="19 32">AM18-2AC</strain>
        <strain evidence="18 33">AM22-9LB</strain>
        <strain evidence="17 31">AM27-32LB</strain>
        <strain evidence="16 36">AM29-25AC</strain>
        <strain evidence="15 28">AM37-4AC</strain>
        <strain evidence="10 26">OM03-6</strain>
        <strain evidence="9 27">OM06-11AA</strain>
    </source>
</reference>
<dbReference type="EMBL" id="QSUZ01000020">
    <property type="protein sequence ID" value="RGN86027.1"/>
    <property type="molecule type" value="Genomic_DNA"/>
</dbReference>
<dbReference type="EMBL" id="CZBA01000011">
    <property type="protein sequence ID" value="CUP64978.1"/>
    <property type="molecule type" value="Genomic_DNA"/>
</dbReference>
<evidence type="ECO:0000313" key="35">
    <source>
        <dbReference type="Proteomes" id="UP000284267"/>
    </source>
</evidence>
<dbReference type="Proteomes" id="UP000261105">
    <property type="component" value="Unassembled WGS sequence"/>
</dbReference>
<evidence type="ECO:0000256" key="3">
    <source>
        <dbReference type="ARBA" id="ARBA00023274"/>
    </source>
</evidence>
<dbReference type="PANTHER" id="PTHR45987">
    <property type="entry name" value="39S RIBOSOMAL PROTEIN L12"/>
    <property type="match status" value="1"/>
</dbReference>
<dbReference type="EMBL" id="QRJH01000009">
    <property type="protein sequence ID" value="RHH16265.1"/>
    <property type="molecule type" value="Genomic_DNA"/>
</dbReference>
<dbReference type="Proteomes" id="UP000283585">
    <property type="component" value="Unassembled WGS sequence"/>
</dbReference>
<dbReference type="AlphaFoldDB" id="A0A174Q238"/>
<dbReference type="Proteomes" id="UP000265808">
    <property type="component" value="Unassembled WGS sequence"/>
</dbReference>
<evidence type="ECO:0000313" key="13">
    <source>
        <dbReference type="EMBL" id="RGS72395.1"/>
    </source>
</evidence>
<evidence type="ECO:0000259" key="6">
    <source>
        <dbReference type="Pfam" id="PF16320"/>
    </source>
</evidence>
<evidence type="ECO:0000313" key="24">
    <source>
        <dbReference type="Proteomes" id="UP000095409"/>
    </source>
</evidence>
<dbReference type="EMBL" id="QRHZ01000011">
    <property type="protein sequence ID" value="RHG14936.1"/>
    <property type="molecule type" value="Genomic_DNA"/>
</dbReference>
<evidence type="ECO:0000313" key="33">
    <source>
        <dbReference type="Proteomes" id="UP000284220"/>
    </source>
</evidence>
<evidence type="ECO:0000313" key="15">
    <source>
        <dbReference type="EMBL" id="RHC04187.1"/>
    </source>
</evidence>
<evidence type="ECO:0000313" key="26">
    <source>
        <dbReference type="Proteomes" id="UP000261105"/>
    </source>
</evidence>
<evidence type="ECO:0000313" key="34">
    <source>
        <dbReference type="Proteomes" id="UP000284242"/>
    </source>
</evidence>
<dbReference type="NCBIfam" id="TIGR00855">
    <property type="entry name" value="L12"/>
    <property type="match status" value="1"/>
</dbReference>
<evidence type="ECO:0000313" key="37">
    <source>
        <dbReference type="Proteomes" id="UP000285839"/>
    </source>
</evidence>
<feature type="domain" description="Large ribosomal subunit protein bL12 C-terminal" evidence="5">
    <location>
        <begin position="58"/>
        <end position="124"/>
    </location>
</feature>
<evidence type="ECO:0000313" key="7">
    <source>
        <dbReference type="EMBL" id="CUO71638.1"/>
    </source>
</evidence>
<dbReference type="Proteomes" id="UP000095409">
    <property type="component" value="Unassembled WGS sequence"/>
</dbReference>
<dbReference type="EMBL" id="QSUB01000011">
    <property type="protein sequence ID" value="RGN02000.1"/>
    <property type="molecule type" value="Genomic_DNA"/>
</dbReference>
<dbReference type="InterPro" id="IPR000206">
    <property type="entry name" value="Ribosomal_bL12"/>
</dbReference>
<dbReference type="PANTHER" id="PTHR45987:SF4">
    <property type="entry name" value="LARGE RIBOSOMAL SUBUNIT PROTEIN BL12M"/>
    <property type="match status" value="1"/>
</dbReference>
<evidence type="ECO:0000313" key="27">
    <source>
        <dbReference type="Proteomes" id="UP000261222"/>
    </source>
</evidence>
<dbReference type="CDD" id="cd00387">
    <property type="entry name" value="Ribosomal_L7_L12"/>
    <property type="match status" value="1"/>
</dbReference>
<dbReference type="Proteomes" id="UP000284242">
    <property type="component" value="Unassembled WGS sequence"/>
</dbReference>
<dbReference type="Proteomes" id="UP000285897">
    <property type="component" value="Unassembled WGS sequence"/>
</dbReference>
<protein>
    <recommendedName>
        <fullName evidence="4">Large ribosomal subunit protein bL12</fullName>
    </recommendedName>
</protein>
<dbReference type="Proteomes" id="UP000283928">
    <property type="component" value="Unassembled WGS sequence"/>
</dbReference>
<dbReference type="EMBL" id="QROE01000010">
    <property type="protein sequence ID" value="RHK92444.1"/>
    <property type="molecule type" value="Genomic_DNA"/>
</dbReference>